<feature type="compositionally biased region" description="Polar residues" evidence="1">
    <location>
        <begin position="184"/>
        <end position="195"/>
    </location>
</feature>
<reference evidence="2 3" key="1">
    <citation type="submission" date="2019-05" db="EMBL/GenBank/DDBJ databases">
        <title>Mikania micrantha, genome provides insights into the molecular mechanism of rapid growth.</title>
        <authorList>
            <person name="Liu B."/>
        </authorList>
    </citation>
    <scope>NUCLEOTIDE SEQUENCE [LARGE SCALE GENOMIC DNA]</scope>
    <source>
        <strain evidence="2">NLD-2019</strain>
        <tissue evidence="2">Leaf</tissue>
    </source>
</reference>
<dbReference type="Proteomes" id="UP000326396">
    <property type="component" value="Linkage Group LG15"/>
</dbReference>
<evidence type="ECO:0000256" key="1">
    <source>
        <dbReference type="SAM" id="MobiDB-lite"/>
    </source>
</evidence>
<sequence>MEDTAGKDLEVKRSDAVNDDALSQSDDLLIAVSSSSTLTVDRSSGPENDICFEQIGTAELEADKSTREDAEEMPKLIKTLEPEKSKNAKFNLRKSLAWDSAFFTNDGVLDADELSTMIEGCEKGVKHQLPGIEEEVYKSMDSISTLESDNLSLDCLEAELFEDIRASIQKSNKTSNLNNSNIKVSSGKNDSQPKVSSYELSTMIERDEKGVKHQLPGIKEEVYKSTESISTLESDNLSLDCLEAELFQDIRASIQKSNKSSNLNNSSIKVSSGKKDSQPKLNSSSKKVVLDSAKRLGARIKDNTSSTPQHQINNRLNLNMNATSALTKRASLSASHAKKDQNIAKKVQVIPKQTAIQGSKVTGVIGPRRAVQKPSVGLKSSSSGSSTGLKMDPTRPSSSSSSCSSGTNVKANMARKIVDSKTAKLTARSITHKMRSTMNMDNKPPPVGSNVSSSMSPASSISDWSPDSRDNSIDTNVSYRYFDGDASLQPSLSVPPTPRISNQTSSLSQPPAVQPTGLRMPSPKIGFFDGVSSNYGCEFKYGLGWRVGARTPTGGVRSLSRLPNGPTNSNSVKFGKILPPKTAVTRTNMKLNPQKAGSKPSQEQATFKPKTKSGHVTSDVSDDKSEPSLNVCVNPSQNMDMDSNKQPDSGNKVVEVVSNECFVVKDDNKSITDGSRTPFAVKNSVSDTNEFGMEVTEKTVKFSFFEKSTE</sequence>
<dbReference type="PANTHER" id="PTHR33737:SF2">
    <property type="entry name" value="OS12G0102700 PROTEIN"/>
    <property type="match status" value="1"/>
</dbReference>
<feature type="compositionally biased region" description="Low complexity" evidence="1">
    <location>
        <begin position="375"/>
        <end position="390"/>
    </location>
</feature>
<feature type="region of interest" description="Disordered" evidence="1">
    <location>
        <begin position="365"/>
        <end position="470"/>
    </location>
</feature>
<dbReference type="EMBL" id="SZYD01000007">
    <property type="protein sequence ID" value="KAD5803146.1"/>
    <property type="molecule type" value="Genomic_DNA"/>
</dbReference>
<accession>A0A5N6P484</accession>
<organism evidence="2 3">
    <name type="scientific">Mikania micrantha</name>
    <name type="common">bitter vine</name>
    <dbReference type="NCBI Taxonomy" id="192012"/>
    <lineage>
        <taxon>Eukaryota</taxon>
        <taxon>Viridiplantae</taxon>
        <taxon>Streptophyta</taxon>
        <taxon>Embryophyta</taxon>
        <taxon>Tracheophyta</taxon>
        <taxon>Spermatophyta</taxon>
        <taxon>Magnoliopsida</taxon>
        <taxon>eudicotyledons</taxon>
        <taxon>Gunneridae</taxon>
        <taxon>Pentapetalae</taxon>
        <taxon>asterids</taxon>
        <taxon>campanulids</taxon>
        <taxon>Asterales</taxon>
        <taxon>Asteraceae</taxon>
        <taxon>Asteroideae</taxon>
        <taxon>Heliantheae alliance</taxon>
        <taxon>Eupatorieae</taxon>
        <taxon>Mikania</taxon>
    </lineage>
</organism>
<evidence type="ECO:0000313" key="2">
    <source>
        <dbReference type="EMBL" id="KAD5803146.1"/>
    </source>
</evidence>
<protein>
    <submittedName>
        <fullName evidence="2">Uncharacterized protein</fullName>
    </submittedName>
</protein>
<feature type="region of interest" description="Disordered" evidence="1">
    <location>
        <begin position="591"/>
        <end position="629"/>
    </location>
</feature>
<dbReference type="AlphaFoldDB" id="A0A5N6P484"/>
<evidence type="ECO:0000313" key="3">
    <source>
        <dbReference type="Proteomes" id="UP000326396"/>
    </source>
</evidence>
<keyword evidence="3" id="KW-1185">Reference proteome</keyword>
<feature type="region of interest" description="Disordered" evidence="1">
    <location>
        <begin position="488"/>
        <end position="518"/>
    </location>
</feature>
<feature type="compositionally biased region" description="Polar residues" evidence="1">
    <location>
        <begin position="499"/>
        <end position="511"/>
    </location>
</feature>
<dbReference type="PANTHER" id="PTHR33737">
    <property type="entry name" value="OS05G0121800 PROTEIN"/>
    <property type="match status" value="1"/>
</dbReference>
<proteinExistence type="predicted"/>
<name>A0A5N6P484_9ASTR</name>
<feature type="region of interest" description="Disordered" evidence="1">
    <location>
        <begin position="556"/>
        <end position="575"/>
    </location>
</feature>
<dbReference type="OrthoDB" id="1931260at2759"/>
<feature type="region of interest" description="Disordered" evidence="1">
    <location>
        <begin position="257"/>
        <end position="288"/>
    </location>
</feature>
<comment type="caution">
    <text evidence="2">The sequence shown here is derived from an EMBL/GenBank/DDBJ whole genome shotgun (WGS) entry which is preliminary data.</text>
</comment>
<feature type="region of interest" description="Disordered" evidence="1">
    <location>
        <begin position="175"/>
        <end position="195"/>
    </location>
</feature>
<gene>
    <name evidence="2" type="ORF">E3N88_14506</name>
</gene>
<dbReference type="InterPro" id="IPR045882">
    <property type="entry name" value="GPT1/2"/>
</dbReference>
<feature type="compositionally biased region" description="Low complexity" evidence="1">
    <location>
        <begin position="448"/>
        <end position="465"/>
    </location>
</feature>
<dbReference type="GO" id="GO:0008017">
    <property type="term" value="F:microtubule binding"/>
    <property type="evidence" value="ECO:0007669"/>
    <property type="project" value="InterPro"/>
</dbReference>
<feature type="compositionally biased region" description="Low complexity" evidence="1">
    <location>
        <begin position="257"/>
        <end position="271"/>
    </location>
</feature>